<name>A0A0G0J4M6_9BACT</name>
<keyword evidence="2" id="KW-1133">Transmembrane helix</keyword>
<dbReference type="EMBL" id="LBSR01000003">
    <property type="protein sequence ID" value="KKQ23186.1"/>
    <property type="molecule type" value="Genomic_DNA"/>
</dbReference>
<feature type="transmembrane region" description="Helical" evidence="2">
    <location>
        <begin position="24"/>
        <end position="42"/>
    </location>
</feature>
<evidence type="ECO:0000313" key="3">
    <source>
        <dbReference type="EMBL" id="KKQ23186.1"/>
    </source>
</evidence>
<feature type="transmembrane region" description="Helical" evidence="2">
    <location>
        <begin position="54"/>
        <end position="80"/>
    </location>
</feature>
<keyword evidence="2" id="KW-0812">Transmembrane</keyword>
<evidence type="ECO:0000256" key="2">
    <source>
        <dbReference type="SAM" id="Phobius"/>
    </source>
</evidence>
<dbReference type="Proteomes" id="UP000034044">
    <property type="component" value="Unassembled WGS sequence"/>
</dbReference>
<evidence type="ECO:0000256" key="1">
    <source>
        <dbReference type="SAM" id="Coils"/>
    </source>
</evidence>
<comment type="caution">
    <text evidence="3">The sequence shown here is derived from an EMBL/GenBank/DDBJ whole genome shotgun (WGS) entry which is preliminary data.</text>
</comment>
<dbReference type="AlphaFoldDB" id="A0A0G0J4M6"/>
<organism evidence="3 4">
    <name type="scientific">Candidatus Wolfebacteria bacterium GW2011_GWC1_37_10</name>
    <dbReference type="NCBI Taxonomy" id="1619010"/>
    <lineage>
        <taxon>Bacteria</taxon>
        <taxon>Candidatus Wolfeibacteriota</taxon>
    </lineage>
</organism>
<accession>A0A0G0J4M6</accession>
<protein>
    <submittedName>
        <fullName evidence="3">Uncharacterized protein</fullName>
    </submittedName>
</protein>
<reference evidence="3 4" key="1">
    <citation type="journal article" date="2015" name="Nature">
        <title>rRNA introns, odd ribosomes, and small enigmatic genomes across a large radiation of phyla.</title>
        <authorList>
            <person name="Brown C.T."/>
            <person name="Hug L.A."/>
            <person name="Thomas B.C."/>
            <person name="Sharon I."/>
            <person name="Castelle C.J."/>
            <person name="Singh A."/>
            <person name="Wilkins M.J."/>
            <person name="Williams K.H."/>
            <person name="Banfield J.F."/>
        </authorList>
    </citation>
    <scope>NUCLEOTIDE SEQUENCE [LARGE SCALE GENOMIC DNA]</scope>
</reference>
<keyword evidence="1" id="KW-0175">Coiled coil</keyword>
<sequence>MRKILRILDKIEDKTRAILSRQPIIYAIIGGIGIVLFWRGVWQTADKIPFLSGPVSIIISIAILLVTGLFVSFFIGHSIILSGIKQEKKIEERTESEIETEMDVLKKELGVLKDIQLQLERIENELKKTKKSKK</sequence>
<keyword evidence="2" id="KW-0472">Membrane</keyword>
<proteinExistence type="predicted"/>
<evidence type="ECO:0000313" key="4">
    <source>
        <dbReference type="Proteomes" id="UP000034044"/>
    </source>
</evidence>
<feature type="coiled-coil region" evidence="1">
    <location>
        <begin position="88"/>
        <end position="132"/>
    </location>
</feature>
<gene>
    <name evidence="3" type="ORF">US36_C0003G0020</name>
</gene>